<dbReference type="PANTHER" id="PTHR37313:SF2">
    <property type="entry name" value="UPF0749 PROTEIN YLXX"/>
    <property type="match status" value="1"/>
</dbReference>
<protein>
    <submittedName>
        <fullName evidence="4">DUF881 domain-containing protein</fullName>
    </submittedName>
</protein>
<evidence type="ECO:0000256" key="3">
    <source>
        <dbReference type="SAM" id="Phobius"/>
    </source>
</evidence>
<evidence type="ECO:0000256" key="2">
    <source>
        <dbReference type="SAM" id="Coils"/>
    </source>
</evidence>
<dbReference type="RefSeq" id="WP_268042812.1">
    <property type="nucleotide sequence ID" value="NZ_CP104064.1"/>
</dbReference>
<keyword evidence="5" id="KW-1185">Reference proteome</keyword>
<gene>
    <name evidence="4" type="ORF">NZD86_14665</name>
</gene>
<dbReference type="InterPro" id="IPR010273">
    <property type="entry name" value="DUF881"/>
</dbReference>
<name>A0ABY6YYL2_9BACL</name>
<dbReference type="Gene3D" id="3.30.70.1880">
    <property type="entry name" value="Protein of unknown function DUF881"/>
    <property type="match status" value="1"/>
</dbReference>
<keyword evidence="3" id="KW-1133">Transmembrane helix</keyword>
<organism evidence="4 5">
    <name type="scientific">Alicyclobacillus dauci</name>
    <dbReference type="NCBI Taxonomy" id="1475485"/>
    <lineage>
        <taxon>Bacteria</taxon>
        <taxon>Bacillati</taxon>
        <taxon>Bacillota</taxon>
        <taxon>Bacilli</taxon>
        <taxon>Bacillales</taxon>
        <taxon>Alicyclobacillaceae</taxon>
        <taxon>Alicyclobacillus</taxon>
    </lineage>
</organism>
<evidence type="ECO:0000313" key="4">
    <source>
        <dbReference type="EMBL" id="WAH35529.1"/>
    </source>
</evidence>
<comment type="similarity">
    <text evidence="1">Belongs to the UPF0749 family.</text>
</comment>
<proteinExistence type="inferred from homology"/>
<dbReference type="Pfam" id="PF05949">
    <property type="entry name" value="DUF881"/>
    <property type="match status" value="1"/>
</dbReference>
<keyword evidence="3" id="KW-0472">Membrane</keyword>
<feature type="coiled-coil region" evidence="2">
    <location>
        <begin position="38"/>
        <end position="72"/>
    </location>
</feature>
<sequence>MQQRSLVWGITAITAAFGFMLTVQITSRPSYDSKPTSYIDLRTQVQEAAQEHQLLEDDISKANAQLDEYHAASGSSASLQQALEHDKSTVEQQAGISPVSGPGLTIMIQDDYQHHNDFPDQLGTFPSMADQWLSQVVNVLFGNGATAISINGQRLVTTSSIRLVTGIDGIGGVHINGHPITMPYVITAVGDIQNMKAAMTVQNLALYFNEMGEDFLVTPYPNATGVQVSGYNGPLPGQWAKEVSGS</sequence>
<feature type="transmembrane region" description="Helical" evidence="3">
    <location>
        <begin position="6"/>
        <end position="25"/>
    </location>
</feature>
<keyword evidence="3" id="KW-0812">Transmembrane</keyword>
<keyword evidence="2" id="KW-0175">Coiled coil</keyword>
<dbReference type="Proteomes" id="UP001164803">
    <property type="component" value="Chromosome"/>
</dbReference>
<dbReference type="EMBL" id="CP104064">
    <property type="protein sequence ID" value="WAH35529.1"/>
    <property type="molecule type" value="Genomic_DNA"/>
</dbReference>
<dbReference type="PANTHER" id="PTHR37313">
    <property type="entry name" value="UPF0749 PROTEIN RV1825"/>
    <property type="match status" value="1"/>
</dbReference>
<evidence type="ECO:0000313" key="5">
    <source>
        <dbReference type="Proteomes" id="UP001164803"/>
    </source>
</evidence>
<evidence type="ECO:0000256" key="1">
    <source>
        <dbReference type="ARBA" id="ARBA00009108"/>
    </source>
</evidence>
<reference evidence="4" key="1">
    <citation type="submission" date="2022-08" db="EMBL/GenBank/DDBJ databases">
        <title>Alicyclobacillus dauci DSM2870, complete genome.</title>
        <authorList>
            <person name="Wang Q."/>
            <person name="Cai R."/>
            <person name="Wang Z."/>
        </authorList>
    </citation>
    <scope>NUCLEOTIDE SEQUENCE</scope>
    <source>
        <strain evidence="4">DSM 28700</strain>
    </source>
</reference>
<accession>A0ABY6YYL2</accession>